<accession>A0A836LF01</accession>
<name>A0A836LF01_9TRYP</name>
<dbReference type="OrthoDB" id="263199at2759"/>
<protein>
    <submittedName>
        <fullName evidence="2">Uncharacterized protein</fullName>
    </submittedName>
</protein>
<dbReference type="Proteomes" id="UP000674318">
    <property type="component" value="Chromosome 13"/>
</dbReference>
<gene>
    <name evidence="2" type="ORF">JKF63_06274</name>
</gene>
<organism evidence="2 3">
    <name type="scientific">Porcisia hertigi</name>
    <dbReference type="NCBI Taxonomy" id="2761500"/>
    <lineage>
        <taxon>Eukaryota</taxon>
        <taxon>Discoba</taxon>
        <taxon>Euglenozoa</taxon>
        <taxon>Kinetoplastea</taxon>
        <taxon>Metakinetoplastina</taxon>
        <taxon>Trypanosomatida</taxon>
        <taxon>Trypanosomatidae</taxon>
        <taxon>Leishmaniinae</taxon>
        <taxon>Porcisia</taxon>
    </lineage>
</organism>
<evidence type="ECO:0000313" key="3">
    <source>
        <dbReference type="Proteomes" id="UP000674318"/>
    </source>
</evidence>
<evidence type="ECO:0000256" key="1">
    <source>
        <dbReference type="SAM" id="MobiDB-lite"/>
    </source>
</evidence>
<evidence type="ECO:0000313" key="2">
    <source>
        <dbReference type="EMBL" id="KAG5509569.1"/>
    </source>
</evidence>
<sequence>MADSASEKVIAAKCTVVEKIAEAPRETISIAFTSSQYATPCCDHTVPGCRPGHRVRRLGRQHQPPEILCNHLNHSLVAHSGVITTPMPSGGHYHYHCIEPWEGNADNLTPPGGNYVLNTKNGGKRHYDEYMGFLSEAQWKPSKRMIVPPQEQEQSRPHAVHRRGRGVYNVSDCWIHPDAEEAQARREKEVMRQHIRGGKAQVPRPPDHTLEELSMWIRSGKESGGDASGPSSEVKEAACAVKTRSASGDHEKRHLLRNNKSSAAISAAAAPLTGEPRQRILANYIECNLPSIGQMAPPKRGTANEADVLEQYHRERRVQHLRATMRATAAAEATRVADIKAVQELPKL</sequence>
<reference evidence="2 3" key="1">
    <citation type="submission" date="2021-02" db="EMBL/GenBank/DDBJ databases">
        <title>Porcisia hertigi Genome sequencing and assembly.</title>
        <authorList>
            <person name="Almutairi H."/>
            <person name="Gatherer D."/>
        </authorList>
    </citation>
    <scope>NUCLEOTIDE SEQUENCE [LARGE SCALE GENOMIC DNA]</scope>
    <source>
        <strain evidence="2 3">C119</strain>
    </source>
</reference>
<feature type="region of interest" description="Disordered" evidence="1">
    <location>
        <begin position="220"/>
        <end position="252"/>
    </location>
</feature>
<proteinExistence type="predicted"/>
<dbReference type="GeneID" id="94292301"/>
<dbReference type="RefSeq" id="XP_067758721.1">
    <property type="nucleotide sequence ID" value="XM_067902224.1"/>
</dbReference>
<dbReference type="KEGG" id="phet:94292301"/>
<comment type="caution">
    <text evidence="2">The sequence shown here is derived from an EMBL/GenBank/DDBJ whole genome shotgun (WGS) entry which is preliminary data.</text>
</comment>
<dbReference type="EMBL" id="JAFJZO010000013">
    <property type="protein sequence ID" value="KAG5509569.1"/>
    <property type="molecule type" value="Genomic_DNA"/>
</dbReference>
<keyword evidence="3" id="KW-1185">Reference proteome</keyword>
<dbReference type="AlphaFoldDB" id="A0A836LF01"/>